<evidence type="ECO:0000256" key="1">
    <source>
        <dbReference type="ARBA" id="ARBA00004429"/>
    </source>
</evidence>
<comment type="subcellular location">
    <subcellularLocation>
        <location evidence="1">Cell inner membrane</location>
        <topology evidence="1">Multi-pass membrane protein</topology>
    </subcellularLocation>
</comment>
<dbReference type="Pfam" id="PF06808">
    <property type="entry name" value="DctM"/>
    <property type="match status" value="1"/>
</dbReference>
<reference evidence="9 10" key="1">
    <citation type="submission" date="2023-04" db="EMBL/GenBank/DDBJ databases">
        <title>Klugiella caeni sp. nov. isolated from the sludge of biochemical tank.</title>
        <authorList>
            <person name="Geng K."/>
        </authorList>
    </citation>
    <scope>NUCLEOTIDE SEQUENCE [LARGE SCALE GENOMIC DNA]</scope>
    <source>
        <strain evidence="9 10">YN-L-19</strain>
    </source>
</reference>
<gene>
    <name evidence="9" type="ORF">QF206_11670</name>
</gene>
<feature type="transmembrane region" description="Helical" evidence="7">
    <location>
        <begin position="261"/>
        <end position="282"/>
    </location>
</feature>
<dbReference type="AlphaFoldDB" id="A0AAW6T744"/>
<feature type="transmembrane region" description="Helical" evidence="7">
    <location>
        <begin position="326"/>
        <end position="345"/>
    </location>
</feature>
<feature type="transmembrane region" description="Helical" evidence="7">
    <location>
        <begin position="178"/>
        <end position="201"/>
    </location>
</feature>
<feature type="transmembrane region" description="Helical" evidence="7">
    <location>
        <begin position="27"/>
        <end position="48"/>
    </location>
</feature>
<dbReference type="GO" id="GO:0022857">
    <property type="term" value="F:transmembrane transporter activity"/>
    <property type="evidence" value="ECO:0007669"/>
    <property type="project" value="TreeGrafter"/>
</dbReference>
<keyword evidence="6 7" id="KW-0472">Membrane</keyword>
<evidence type="ECO:0000256" key="2">
    <source>
        <dbReference type="ARBA" id="ARBA00022475"/>
    </source>
</evidence>
<feature type="transmembrane region" description="Helical" evidence="7">
    <location>
        <begin position="365"/>
        <end position="395"/>
    </location>
</feature>
<evidence type="ECO:0000256" key="6">
    <source>
        <dbReference type="ARBA" id="ARBA00023136"/>
    </source>
</evidence>
<feature type="transmembrane region" description="Helical" evidence="7">
    <location>
        <begin position="407"/>
        <end position="433"/>
    </location>
</feature>
<evidence type="ECO:0000313" key="9">
    <source>
        <dbReference type="EMBL" id="MDI2099622.1"/>
    </source>
</evidence>
<dbReference type="PIRSF" id="PIRSF006066">
    <property type="entry name" value="HI0050"/>
    <property type="match status" value="1"/>
</dbReference>
<organism evidence="9 10">
    <name type="scientific">Ruicaihuangia caeni</name>
    <dbReference type="NCBI Taxonomy" id="3042517"/>
    <lineage>
        <taxon>Bacteria</taxon>
        <taxon>Bacillati</taxon>
        <taxon>Actinomycetota</taxon>
        <taxon>Actinomycetes</taxon>
        <taxon>Micrococcales</taxon>
        <taxon>Microbacteriaceae</taxon>
        <taxon>Ruicaihuangia</taxon>
    </lineage>
</organism>
<protein>
    <submittedName>
        <fullName evidence="9">TRAP transporter large permease</fullName>
    </submittedName>
</protein>
<accession>A0AAW6T744</accession>
<evidence type="ECO:0000256" key="7">
    <source>
        <dbReference type="SAM" id="Phobius"/>
    </source>
</evidence>
<keyword evidence="10" id="KW-1185">Reference proteome</keyword>
<evidence type="ECO:0000256" key="5">
    <source>
        <dbReference type="ARBA" id="ARBA00022989"/>
    </source>
</evidence>
<dbReference type="EMBL" id="JASATX010000006">
    <property type="protein sequence ID" value="MDI2099622.1"/>
    <property type="molecule type" value="Genomic_DNA"/>
</dbReference>
<evidence type="ECO:0000313" key="10">
    <source>
        <dbReference type="Proteomes" id="UP001321506"/>
    </source>
</evidence>
<feature type="transmembrane region" description="Helical" evidence="7">
    <location>
        <begin position="101"/>
        <end position="124"/>
    </location>
</feature>
<comment type="caution">
    <text evidence="9">The sequence shown here is derived from an EMBL/GenBank/DDBJ whole genome shotgun (WGS) entry which is preliminary data.</text>
</comment>
<keyword evidence="3" id="KW-0997">Cell inner membrane</keyword>
<dbReference type="RefSeq" id="WP_281489414.1">
    <property type="nucleotide sequence ID" value="NZ_JASATX010000006.1"/>
</dbReference>
<feature type="transmembrane region" description="Helical" evidence="7">
    <location>
        <begin position="6"/>
        <end position="22"/>
    </location>
</feature>
<dbReference type="Proteomes" id="UP001321506">
    <property type="component" value="Unassembled WGS sequence"/>
</dbReference>
<feature type="transmembrane region" description="Helical" evidence="7">
    <location>
        <begin position="60"/>
        <end position="80"/>
    </location>
</feature>
<feature type="transmembrane region" description="Helical" evidence="7">
    <location>
        <begin position="144"/>
        <end position="166"/>
    </location>
</feature>
<evidence type="ECO:0000259" key="8">
    <source>
        <dbReference type="Pfam" id="PF06808"/>
    </source>
</evidence>
<name>A0AAW6T744_9MICO</name>
<feature type="domain" description="TRAP C4-dicarboxylate transport system permease DctM subunit" evidence="8">
    <location>
        <begin position="13"/>
        <end position="469"/>
    </location>
</feature>
<keyword evidence="5 7" id="KW-1133">Transmembrane helix</keyword>
<proteinExistence type="predicted"/>
<evidence type="ECO:0000256" key="3">
    <source>
        <dbReference type="ARBA" id="ARBA00022519"/>
    </source>
</evidence>
<dbReference type="InterPro" id="IPR010656">
    <property type="entry name" value="DctM"/>
</dbReference>
<sequence length="479" mass="49582">MSPETITIALVALGILLIFILAEQPIWIGLAASGALGLVLLNGIDVASNTIGLAPFTSTAVYTLVIIPLFVAMGVFAARAGIADDIFIIAERVSRRIPGNLGVATILACGGFAAVTGSSVATAATFGRVAVSRMAARGYRPDAAAALVAMGGTLGVLIPPSVVLVVYASLTGSSIGKLLLAAVLPGLTTMAVYIIFVIVLYKRGFFDPQRLSKKVAAAERRAVAVGATVGAGGTGVTTATLDTPLRSTVRPEKPVVTRKNIVGAFYVALLFAIVIGGMYLGWFTATEAGAIAAFVALIIVVVRLSRGGFKATLVGLKDSIIESASLGTMIFALLAGGGIFSFFLLKTGIPSVLARQVVDWGLPAWAIVVIALIVMVILGMFLDGFSIMIIVIPLLWPVLDAVGVDAIWFGILTVKAVEIGLVTPPFGLNVYVVSSAAPGVKPERVFAAIMPFVLAEFVVITLLMLFPQIVSFLPSLAAI</sequence>
<dbReference type="InterPro" id="IPR004681">
    <property type="entry name" value="TRAP_DctM"/>
</dbReference>
<keyword evidence="2" id="KW-1003">Cell membrane</keyword>
<dbReference type="GO" id="GO:0005886">
    <property type="term" value="C:plasma membrane"/>
    <property type="evidence" value="ECO:0007669"/>
    <property type="project" value="UniProtKB-SubCell"/>
</dbReference>
<feature type="transmembrane region" description="Helical" evidence="7">
    <location>
        <begin position="445"/>
        <end position="466"/>
    </location>
</feature>
<keyword evidence="4 7" id="KW-0812">Transmembrane</keyword>
<evidence type="ECO:0000256" key="4">
    <source>
        <dbReference type="ARBA" id="ARBA00022692"/>
    </source>
</evidence>
<dbReference type="PANTHER" id="PTHR33362:SF5">
    <property type="entry name" value="C4-DICARBOXYLATE TRAP TRANSPORTER LARGE PERMEASE PROTEIN DCTM"/>
    <property type="match status" value="1"/>
</dbReference>
<feature type="transmembrane region" description="Helical" evidence="7">
    <location>
        <begin position="288"/>
        <end position="305"/>
    </location>
</feature>
<dbReference type="PANTHER" id="PTHR33362">
    <property type="entry name" value="SIALIC ACID TRAP TRANSPORTER PERMEASE PROTEIN SIAT-RELATED"/>
    <property type="match status" value="1"/>
</dbReference>